<dbReference type="InterPro" id="IPR053134">
    <property type="entry name" value="RNA-dir_DNA_polymerase"/>
</dbReference>
<evidence type="ECO:0000313" key="1">
    <source>
        <dbReference type="EMBL" id="GFA75579.1"/>
    </source>
</evidence>
<dbReference type="PANTHER" id="PTHR24559:SF453">
    <property type="entry name" value="NUCLEOTIDYLTRANSFERASE, RIBONUCLEASE H"/>
    <property type="match status" value="1"/>
</dbReference>
<comment type="caution">
    <text evidence="1">The sequence shown here is derived from an EMBL/GenBank/DDBJ whole genome shotgun (WGS) entry which is preliminary data.</text>
</comment>
<dbReference type="PANTHER" id="PTHR24559">
    <property type="entry name" value="TRANSPOSON TY3-I GAG-POL POLYPROTEIN"/>
    <property type="match status" value="1"/>
</dbReference>
<accession>A0A699K6F9</accession>
<dbReference type="Gene3D" id="3.10.10.10">
    <property type="entry name" value="HIV Type 1 Reverse Transcriptase, subunit A, domain 1"/>
    <property type="match status" value="1"/>
</dbReference>
<name>A0A699K6F9_TANCI</name>
<evidence type="ECO:0008006" key="2">
    <source>
        <dbReference type="Google" id="ProtNLM"/>
    </source>
</evidence>
<dbReference type="EMBL" id="BKCJ010481927">
    <property type="protein sequence ID" value="GFA75579.1"/>
    <property type="molecule type" value="Genomic_DNA"/>
</dbReference>
<protein>
    <recommendedName>
        <fullName evidence="2">Reverse transcriptase domain-containing protein</fullName>
    </recommendedName>
</protein>
<gene>
    <name evidence="1" type="ORF">Tci_647551</name>
</gene>
<dbReference type="AlphaFoldDB" id="A0A699K6F9"/>
<sequence length="156" mass="18244">MWFGIYGDERVVRIIARAARICMDYRKLSELSIRNRCHQMSVRKAEIPKIGFRTRYGQFEFTVIPFGLTKAPSVFMELMSRVCMTMYRGARVAFKDEFGVAEEREVLCEAQQGRSRVKRNLFESFRNKIGNESILALPEGSEKFVVMREARVRMRA</sequence>
<organism evidence="1">
    <name type="scientific">Tanacetum cinerariifolium</name>
    <name type="common">Dalmatian daisy</name>
    <name type="synonym">Chrysanthemum cinerariifolium</name>
    <dbReference type="NCBI Taxonomy" id="118510"/>
    <lineage>
        <taxon>Eukaryota</taxon>
        <taxon>Viridiplantae</taxon>
        <taxon>Streptophyta</taxon>
        <taxon>Embryophyta</taxon>
        <taxon>Tracheophyta</taxon>
        <taxon>Spermatophyta</taxon>
        <taxon>Magnoliopsida</taxon>
        <taxon>eudicotyledons</taxon>
        <taxon>Gunneridae</taxon>
        <taxon>Pentapetalae</taxon>
        <taxon>asterids</taxon>
        <taxon>campanulids</taxon>
        <taxon>Asterales</taxon>
        <taxon>Asteraceae</taxon>
        <taxon>Asteroideae</taxon>
        <taxon>Anthemideae</taxon>
        <taxon>Anthemidinae</taxon>
        <taxon>Tanacetum</taxon>
    </lineage>
</organism>
<proteinExistence type="predicted"/>
<reference evidence="1" key="1">
    <citation type="journal article" date="2019" name="Sci. Rep.">
        <title>Draft genome of Tanacetum cinerariifolium, the natural source of mosquito coil.</title>
        <authorList>
            <person name="Yamashiro T."/>
            <person name="Shiraishi A."/>
            <person name="Satake H."/>
            <person name="Nakayama K."/>
        </authorList>
    </citation>
    <scope>NUCLEOTIDE SEQUENCE</scope>
</reference>
<dbReference type="InterPro" id="IPR043502">
    <property type="entry name" value="DNA/RNA_pol_sf"/>
</dbReference>
<dbReference type="SUPFAM" id="SSF56672">
    <property type="entry name" value="DNA/RNA polymerases"/>
    <property type="match status" value="1"/>
</dbReference>